<feature type="domain" description="D,L-carboxypeptidase peptidase" evidence="2">
    <location>
        <begin position="42"/>
        <end position="277"/>
    </location>
</feature>
<feature type="signal peptide" evidence="1">
    <location>
        <begin position="1"/>
        <end position="16"/>
    </location>
</feature>
<evidence type="ECO:0000313" key="6">
    <source>
        <dbReference type="Proteomes" id="UP000018731"/>
    </source>
</evidence>
<dbReference type="RefSeq" id="WP_023928253.1">
    <property type="nucleotide sequence ID" value="NZ_KI669455.1"/>
</dbReference>
<dbReference type="Pfam" id="PF17129">
    <property type="entry name" value="Peptidase_M99_C"/>
    <property type="match status" value="1"/>
</dbReference>
<keyword evidence="1" id="KW-0732">Signal</keyword>
<keyword evidence="6" id="KW-1185">Reference proteome</keyword>
<dbReference type="InterPro" id="IPR033398">
    <property type="entry name" value="Beta-barrel_M99"/>
</dbReference>
<evidence type="ECO:0000259" key="3">
    <source>
        <dbReference type="Pfam" id="PF17129"/>
    </source>
</evidence>
<dbReference type="Proteomes" id="UP000018731">
    <property type="component" value="Unassembled WGS sequence"/>
</dbReference>
<dbReference type="Pfam" id="PF17033">
    <property type="entry name" value="Peptidase_M99"/>
    <property type="match status" value="1"/>
</dbReference>
<proteinExistence type="predicted"/>
<protein>
    <recommendedName>
        <fullName evidence="7">Peptidase M14 carboxypeptidase A domain-containing protein</fullName>
    </recommendedName>
</protein>
<dbReference type="AlphaFoldDB" id="V8C5S9"/>
<dbReference type="InterPro" id="IPR033397">
    <property type="entry name" value="Metallo_peptidase_C"/>
</dbReference>
<sequence length="594" mass="66401">MRLFVFLILLCATAFASPPSSTQLIKPIDFSLIKMQGQRGGEDDFAKAPTLLLIGGIQGDEPGGFNATNVFLNHYKITKGGVWVIPVINPHSMLLNHRGLYDDMNRKFATLSPKDPEAPLINRVKSIIDDSSVDVILHLHDGSGFFRHTHQSELLSPKRWGNCTIIDQDKLEGVRFGELNEIATHITKRVNAKILKPLHEYRVRNTKTQKEDKEMQKALTFYAIKGGKAAFANEASKTLNVKERVYYHLLAIEALLERVGIGFERDFELSVEGVGKVIYDRNLRVGIEGMPPFPLFDLRDEIRGLPLPVGKRFETIVLDSRAKILGLLPKGNSFTLKYGNNAMTKIVPKYVEFAKPKGIQITANVDNKKQNLSFGEVIKVRESLEIDSTQWSEKGYQVKVVGQKATPKSSTIIIKKENLNPLASIDKAGNLYRVEFYAQSNNANNATADFTYPDMLWDTLWQKIRYASLESDMPKIPETKNIANKKSAQVIASSAFVRSEPSELSPSRAKAPRGRKLYVLSTQKALQSGQMASQIGGIWAKVEYDFGGRKISGYILESLLEYGDFALDSSLGSTPKQNIPKEIFLGMILVDFSR</sequence>
<evidence type="ECO:0000259" key="2">
    <source>
        <dbReference type="Pfam" id="PF17033"/>
    </source>
</evidence>
<feature type="domain" description="Carboxypeptidase M99 beta-barrel" evidence="4">
    <location>
        <begin position="280"/>
        <end position="352"/>
    </location>
</feature>
<dbReference type="SUPFAM" id="SSF53187">
    <property type="entry name" value="Zn-dependent exopeptidases"/>
    <property type="match status" value="1"/>
</dbReference>
<dbReference type="HOGENOM" id="CLU_415478_0_0_7"/>
<name>V8C5S9_9HELI</name>
<organism evidence="5 6">
    <name type="scientific">Helicobacter macacae MIT 99-5501</name>
    <dbReference type="NCBI Taxonomy" id="1357400"/>
    <lineage>
        <taxon>Bacteria</taxon>
        <taxon>Pseudomonadati</taxon>
        <taxon>Campylobacterota</taxon>
        <taxon>Epsilonproteobacteria</taxon>
        <taxon>Campylobacterales</taxon>
        <taxon>Helicobacteraceae</taxon>
        <taxon>Helicobacter</taxon>
    </lineage>
</organism>
<evidence type="ECO:0008006" key="7">
    <source>
        <dbReference type="Google" id="ProtNLM"/>
    </source>
</evidence>
<dbReference type="PATRIC" id="fig|1357400.3.peg.2041"/>
<dbReference type="STRING" id="1357400.HMPREF2086_01518"/>
<evidence type="ECO:0000256" key="1">
    <source>
        <dbReference type="SAM" id="SignalP"/>
    </source>
</evidence>
<reference evidence="5 6" key="1">
    <citation type="journal article" date="2014" name="Genome Announc.">
        <title>Draft genome sequences of six enterohepatic helicobacter species isolated from humans and one from rhesus macaques.</title>
        <authorList>
            <person name="Shen Z."/>
            <person name="Sheh A."/>
            <person name="Young S.K."/>
            <person name="Abouelliel A."/>
            <person name="Ward D.V."/>
            <person name="Earl A.M."/>
            <person name="Fox J.G."/>
        </authorList>
    </citation>
    <scope>NUCLEOTIDE SEQUENCE [LARGE SCALE GENOMIC DNA]</scope>
    <source>
        <strain evidence="5 6">MIT 99-5501</strain>
    </source>
</reference>
<dbReference type="Gene3D" id="3.40.630.10">
    <property type="entry name" value="Zn peptidases"/>
    <property type="match status" value="1"/>
</dbReference>
<dbReference type="eggNOG" id="COG3608">
    <property type="taxonomic scope" value="Bacteria"/>
</dbReference>
<dbReference type="InterPro" id="IPR031489">
    <property type="entry name" value="Peptidase_M99"/>
</dbReference>
<feature type="domain" description="Metallo-carboxypeptidase C-terminal" evidence="3">
    <location>
        <begin position="362"/>
        <end position="439"/>
    </location>
</feature>
<gene>
    <name evidence="5" type="ORF">HMPREF2086_01518</name>
</gene>
<comment type="caution">
    <text evidence="5">The sequence shown here is derived from an EMBL/GenBank/DDBJ whole genome shotgun (WGS) entry which is preliminary data.</text>
</comment>
<feature type="chain" id="PRO_5004767209" description="Peptidase M14 carboxypeptidase A domain-containing protein" evidence="1">
    <location>
        <begin position="17"/>
        <end position="594"/>
    </location>
</feature>
<evidence type="ECO:0000259" key="4">
    <source>
        <dbReference type="Pfam" id="PF17130"/>
    </source>
</evidence>
<accession>V8C5S9</accession>
<evidence type="ECO:0000313" key="5">
    <source>
        <dbReference type="EMBL" id="ETD22719.1"/>
    </source>
</evidence>
<dbReference type="CDD" id="cd06243">
    <property type="entry name" value="M14_CP_Csd4-like"/>
    <property type="match status" value="1"/>
</dbReference>
<dbReference type="EMBL" id="AZJI01000007">
    <property type="protein sequence ID" value="ETD22719.1"/>
    <property type="molecule type" value="Genomic_DNA"/>
</dbReference>
<dbReference type="Pfam" id="PF17130">
    <property type="entry name" value="Peptidase_M99_m"/>
    <property type="match status" value="1"/>
</dbReference>